<evidence type="ECO:0000313" key="2">
    <source>
        <dbReference type="Proteomes" id="UP000886886"/>
    </source>
</evidence>
<evidence type="ECO:0000313" key="1">
    <source>
        <dbReference type="EMBL" id="HIQ97807.1"/>
    </source>
</evidence>
<name>A0A9D1D249_9FIRM</name>
<dbReference type="Proteomes" id="UP000886886">
    <property type="component" value="Unassembled WGS sequence"/>
</dbReference>
<gene>
    <name evidence="1" type="ORF">IAB26_14760</name>
</gene>
<reference evidence="1" key="2">
    <citation type="journal article" date="2021" name="PeerJ">
        <title>Extensive microbial diversity within the chicken gut microbiome revealed by metagenomics and culture.</title>
        <authorList>
            <person name="Gilroy R."/>
            <person name="Ravi A."/>
            <person name="Getino M."/>
            <person name="Pursley I."/>
            <person name="Horton D.L."/>
            <person name="Alikhan N.F."/>
            <person name="Baker D."/>
            <person name="Gharbi K."/>
            <person name="Hall N."/>
            <person name="Watson M."/>
            <person name="Adriaenssens E.M."/>
            <person name="Foster-Nyarko E."/>
            <person name="Jarju S."/>
            <person name="Secka A."/>
            <person name="Antonio M."/>
            <person name="Oren A."/>
            <person name="Chaudhuri R.R."/>
            <person name="La Ragione R."/>
            <person name="Hildebrand F."/>
            <person name="Pallen M.J."/>
        </authorList>
    </citation>
    <scope>NUCLEOTIDE SEQUENCE</scope>
    <source>
        <strain evidence="1">ChiSjej3B21-11622</strain>
    </source>
</reference>
<accession>A0A9D1D249</accession>
<proteinExistence type="predicted"/>
<dbReference type="AlphaFoldDB" id="A0A9D1D249"/>
<reference evidence="1" key="1">
    <citation type="submission" date="2020-10" db="EMBL/GenBank/DDBJ databases">
        <authorList>
            <person name="Gilroy R."/>
        </authorList>
    </citation>
    <scope>NUCLEOTIDE SEQUENCE</scope>
    <source>
        <strain evidence="1">ChiSjej3B21-11622</strain>
    </source>
</reference>
<protein>
    <submittedName>
        <fullName evidence="1">Uncharacterized protein</fullName>
    </submittedName>
</protein>
<organism evidence="1 2">
    <name type="scientific">Candidatus Limivivens merdigallinarum</name>
    <dbReference type="NCBI Taxonomy" id="2840859"/>
    <lineage>
        <taxon>Bacteria</taxon>
        <taxon>Bacillati</taxon>
        <taxon>Bacillota</taxon>
        <taxon>Clostridia</taxon>
        <taxon>Lachnospirales</taxon>
        <taxon>Lachnospiraceae</taxon>
        <taxon>Lachnospiraceae incertae sedis</taxon>
        <taxon>Candidatus Limivivens</taxon>
    </lineage>
</organism>
<dbReference type="EMBL" id="DVFT01000216">
    <property type="protein sequence ID" value="HIQ97807.1"/>
    <property type="molecule type" value="Genomic_DNA"/>
</dbReference>
<comment type="caution">
    <text evidence="1">The sequence shown here is derived from an EMBL/GenBank/DDBJ whole genome shotgun (WGS) entry which is preliminary data.</text>
</comment>
<sequence length="110" mass="12813">MEDVLDVYEHPYDESRLMVCMNEKTYQLLGEGREPLPTRSGDDQKLDPEYVRHGTCSVFVFTELLAGRHHASVMEHRTAEDWTEEIKYLSDVMYPDAEKNNTCHGQSEYP</sequence>